<evidence type="ECO:0000313" key="1">
    <source>
        <dbReference type="EMBL" id="OQP51901.1"/>
    </source>
</evidence>
<organism evidence="1 2">
    <name type="scientific">Niastella populi</name>
    <dbReference type="NCBI Taxonomy" id="550983"/>
    <lineage>
        <taxon>Bacteria</taxon>
        <taxon>Pseudomonadati</taxon>
        <taxon>Bacteroidota</taxon>
        <taxon>Chitinophagia</taxon>
        <taxon>Chitinophagales</taxon>
        <taxon>Chitinophagaceae</taxon>
        <taxon>Niastella</taxon>
    </lineage>
</organism>
<proteinExistence type="predicted"/>
<name>A0A1V9F0J6_9BACT</name>
<dbReference type="RefSeq" id="WP_081169862.1">
    <property type="nucleotide sequence ID" value="NZ_LWBP01000216.1"/>
</dbReference>
<sequence>MGFSSFAQVKSLKVQVTTAPKQRLDSIIQTETLFYKELGQESVVNHIDKTFYLYDSLNAPIESILYDNGYEKVEEWRGTKYLKEHDALGRDTVIYEYEFRNKMFDWRLKGKTVYSYLKNTGKYAAYTSYSRNNSWEEEKTNEWNERSMVEFKYDQHDSLIEKTSYSWSYGSQEKRPNNRDVYQYDHKNKVLHSVFYFWDRVAKDWQPNFKKDIYFNQKWHEINGIQHTWDAKSKTWEKNQKHEYLYNTSGKRTEEKYYFFDSKTAAYFTTGNNSYVYDKAGNVTAEISTNYSWTTKELTSKSKHECVYDSLHNMITSNYYNWNLSKNVWELSSESHSAYDPTMRGNLVIMPFHSNYKLLSSHSVSYSNGVKKSASEYKYYYSNL</sequence>
<comment type="caution">
    <text evidence="1">The sequence shown here is derived from an EMBL/GenBank/DDBJ whole genome shotgun (WGS) entry which is preliminary data.</text>
</comment>
<dbReference type="Proteomes" id="UP000192276">
    <property type="component" value="Unassembled WGS sequence"/>
</dbReference>
<dbReference type="EMBL" id="LWBP01000216">
    <property type="protein sequence ID" value="OQP51901.1"/>
    <property type="molecule type" value="Genomic_DNA"/>
</dbReference>
<dbReference type="Gene3D" id="2.40.128.720">
    <property type="match status" value="2"/>
</dbReference>
<keyword evidence="2" id="KW-1185">Reference proteome</keyword>
<dbReference type="OrthoDB" id="9780310at2"/>
<accession>A0A1V9F0J6</accession>
<evidence type="ECO:0000313" key="2">
    <source>
        <dbReference type="Proteomes" id="UP000192276"/>
    </source>
</evidence>
<gene>
    <name evidence="1" type="ORF">A4R26_29220</name>
</gene>
<dbReference type="AlphaFoldDB" id="A0A1V9F0J6"/>
<reference evidence="2" key="1">
    <citation type="submission" date="2016-04" db="EMBL/GenBank/DDBJ databases">
        <authorList>
            <person name="Chen L."/>
            <person name="Zhuang W."/>
            <person name="Wang G."/>
        </authorList>
    </citation>
    <scope>NUCLEOTIDE SEQUENCE [LARGE SCALE GENOMIC DNA]</scope>
    <source>
        <strain evidence="2">208</strain>
    </source>
</reference>
<protein>
    <submittedName>
        <fullName evidence="1">Uncharacterized protein</fullName>
    </submittedName>
</protein>